<feature type="signal peptide" evidence="1">
    <location>
        <begin position="1"/>
        <end position="20"/>
    </location>
</feature>
<evidence type="ECO:0008006" key="4">
    <source>
        <dbReference type="Google" id="ProtNLM"/>
    </source>
</evidence>
<evidence type="ECO:0000256" key="1">
    <source>
        <dbReference type="SAM" id="SignalP"/>
    </source>
</evidence>
<reference evidence="2" key="1">
    <citation type="journal article" date="2023" name="Int. J. Syst. Evol. Microbiol.">
        <title>Methylocystis iwaonis sp. nov., a type II methane-oxidizing bacterium from surface soil of a rice paddy field in Japan, and emended description of the genus Methylocystis (ex Whittenbury et al. 1970) Bowman et al. 1993.</title>
        <authorList>
            <person name="Kaise H."/>
            <person name="Sawadogo J.B."/>
            <person name="Alam M.S."/>
            <person name="Ueno C."/>
            <person name="Dianou D."/>
            <person name="Shinjo R."/>
            <person name="Asakawa S."/>
        </authorList>
    </citation>
    <scope>NUCLEOTIDE SEQUENCE</scope>
    <source>
        <strain evidence="2">LMG27198</strain>
    </source>
</reference>
<feature type="chain" id="PRO_5040953171" description="Heme-binding protein" evidence="1">
    <location>
        <begin position="21"/>
        <end position="297"/>
    </location>
</feature>
<dbReference type="AlphaFoldDB" id="A0A9W6LSA3"/>
<dbReference type="EMBL" id="BSEC01000001">
    <property type="protein sequence ID" value="GLI93277.1"/>
    <property type="molecule type" value="Genomic_DNA"/>
</dbReference>
<name>A0A9W6LSA3_9HYPH</name>
<dbReference type="Proteomes" id="UP001144323">
    <property type="component" value="Unassembled WGS sequence"/>
</dbReference>
<organism evidence="2 3">
    <name type="scientific">Methylocystis echinoides</name>
    <dbReference type="NCBI Taxonomy" id="29468"/>
    <lineage>
        <taxon>Bacteria</taxon>
        <taxon>Pseudomonadati</taxon>
        <taxon>Pseudomonadota</taxon>
        <taxon>Alphaproteobacteria</taxon>
        <taxon>Hyphomicrobiales</taxon>
        <taxon>Methylocystaceae</taxon>
        <taxon>Methylocystis</taxon>
    </lineage>
</organism>
<gene>
    <name evidence="2" type="ORF">LMG27198_22690</name>
</gene>
<dbReference type="Gene3D" id="3.30.450.150">
    <property type="entry name" value="Haem-degrading domain"/>
    <property type="match status" value="1"/>
</dbReference>
<protein>
    <recommendedName>
        <fullName evidence="4">Heme-binding protein</fullName>
    </recommendedName>
</protein>
<keyword evidence="1" id="KW-0732">Signal</keyword>
<evidence type="ECO:0000313" key="3">
    <source>
        <dbReference type="Proteomes" id="UP001144323"/>
    </source>
</evidence>
<dbReference type="RefSeq" id="WP_281802985.1">
    <property type="nucleotide sequence ID" value="NZ_BSEC01000001.1"/>
</dbReference>
<dbReference type="SUPFAM" id="SSF143744">
    <property type="entry name" value="GlcG-like"/>
    <property type="match status" value="1"/>
</dbReference>
<comment type="caution">
    <text evidence="2">The sequence shown here is derived from an EMBL/GenBank/DDBJ whole genome shotgun (WGS) entry which is preliminary data.</text>
</comment>
<evidence type="ECO:0000313" key="2">
    <source>
        <dbReference type="EMBL" id="GLI93277.1"/>
    </source>
</evidence>
<keyword evidence="3" id="KW-1185">Reference proteome</keyword>
<proteinExistence type="predicted"/>
<accession>A0A9W6LSA3</accession>
<dbReference type="InterPro" id="IPR038084">
    <property type="entry name" value="PduO/GlcC-like_sf"/>
</dbReference>
<sequence length="297" mass="29957">MKKAIWAGLSSILISTSAMAANSACPTLAMPLATALKQAVNQEKAADPDGVIGFGLNMWATVVAPDGRVCEVAYSGATAIQGQWLASRVISAQKAFTAVSLSLSSGNPFGFAISSANLYTATQPGGSLFGLQHSNPVAPANAYGDKINSAGANVGPTDTGLYGTPKDPMVGQVIGGINVFGGGLALYQSASNKVGGVGVSGDTSCADHMVAWRLRRLIGLDKLSGVGGPTGDSSFPDNIIFDTAFNVNSNTTVPSGTLNNVGPYTSAGGWGHPTCKGATNAQANAIKGNTPLLPPVQ</sequence>